<dbReference type="InterPro" id="IPR036291">
    <property type="entry name" value="NAD(P)-bd_dom_sf"/>
</dbReference>
<keyword evidence="3" id="KW-1185">Reference proteome</keyword>
<evidence type="ECO:0008006" key="4">
    <source>
        <dbReference type="Google" id="ProtNLM"/>
    </source>
</evidence>
<accession>A0A1Y2A893</accession>
<dbReference type="PANTHER" id="PTHR45458">
    <property type="entry name" value="SHORT-CHAIN DEHYDROGENASE/REDUCTASE SDR"/>
    <property type="match status" value="1"/>
</dbReference>
<dbReference type="EMBL" id="MCFA01000005">
    <property type="protein sequence ID" value="ORY18733.1"/>
    <property type="molecule type" value="Genomic_DNA"/>
</dbReference>
<dbReference type="GO" id="GO:0016616">
    <property type="term" value="F:oxidoreductase activity, acting on the CH-OH group of donors, NAD or NADP as acceptor"/>
    <property type="evidence" value="ECO:0007669"/>
    <property type="project" value="TreeGrafter"/>
</dbReference>
<dbReference type="PROSITE" id="PS00061">
    <property type="entry name" value="ADH_SHORT"/>
    <property type="match status" value="1"/>
</dbReference>
<dbReference type="InterPro" id="IPR002347">
    <property type="entry name" value="SDR_fam"/>
</dbReference>
<sequence length="275" mass="29357">MPSYVIVGASRGIGYQYLKTLSADPSNIVIGTARTVAPTAAQVASDKLGPNVHIIQGDLDSFSSLSAAAKATSLLTNGVVDYLIVNGAYLSKASQFKLPTDYATDPELFATELNNSMQTNVTGVLYAINAFLPLIRKSSIKKVIVITSGMADTDLVVPTPIKNALPYSISKVAVNMVVAKFAAELIDEGIAFLSLSPGLVDTDAGRADENATEEEKEMTAKLMEEFGKNLQKYSPTFAGPITTEESVRMMLEVVHGLTMKDTGAFLSHKGDKIWV</sequence>
<keyword evidence="1" id="KW-0521">NADP</keyword>
<dbReference type="Gene3D" id="3.40.50.720">
    <property type="entry name" value="NAD(P)-binding Rossmann-like Domain"/>
    <property type="match status" value="1"/>
</dbReference>
<protein>
    <recommendedName>
        <fullName evidence="4">NAD(P)-binding protein</fullName>
    </recommendedName>
</protein>
<name>A0A1Y2A893_9PLEO</name>
<dbReference type="OrthoDB" id="7289984at2759"/>
<dbReference type="AlphaFoldDB" id="A0A1Y2A893"/>
<evidence type="ECO:0000256" key="1">
    <source>
        <dbReference type="ARBA" id="ARBA00022857"/>
    </source>
</evidence>
<reference evidence="2 3" key="1">
    <citation type="submission" date="2016-07" db="EMBL/GenBank/DDBJ databases">
        <title>Pervasive Adenine N6-methylation of Active Genes in Fungi.</title>
        <authorList>
            <consortium name="DOE Joint Genome Institute"/>
            <person name="Mondo S.J."/>
            <person name="Dannebaum R.O."/>
            <person name="Kuo R.C."/>
            <person name="Labutti K."/>
            <person name="Haridas S."/>
            <person name="Kuo A."/>
            <person name="Salamov A."/>
            <person name="Ahrendt S.R."/>
            <person name="Lipzen A."/>
            <person name="Sullivan W."/>
            <person name="Andreopoulos W.B."/>
            <person name="Clum A."/>
            <person name="Lindquist E."/>
            <person name="Daum C."/>
            <person name="Ramamoorthy G.K."/>
            <person name="Gryganskyi A."/>
            <person name="Culley D."/>
            <person name="Magnuson J.K."/>
            <person name="James T.Y."/>
            <person name="O'Malley M.A."/>
            <person name="Stajich J.E."/>
            <person name="Spatafora J.W."/>
            <person name="Visel A."/>
            <person name="Grigoriev I.V."/>
        </authorList>
    </citation>
    <scope>NUCLEOTIDE SEQUENCE [LARGE SCALE GENOMIC DNA]</scope>
    <source>
        <strain evidence="2 3">CBS 115471</strain>
    </source>
</reference>
<dbReference type="CDD" id="cd05325">
    <property type="entry name" value="carb_red_sniffer_like_SDR_c"/>
    <property type="match status" value="1"/>
</dbReference>
<evidence type="ECO:0000313" key="2">
    <source>
        <dbReference type="EMBL" id="ORY18733.1"/>
    </source>
</evidence>
<dbReference type="Proteomes" id="UP000193144">
    <property type="component" value="Unassembled WGS sequence"/>
</dbReference>
<dbReference type="PRINTS" id="PR00081">
    <property type="entry name" value="GDHRDH"/>
</dbReference>
<comment type="caution">
    <text evidence="2">The sequence shown here is derived from an EMBL/GenBank/DDBJ whole genome shotgun (WGS) entry which is preliminary data.</text>
</comment>
<evidence type="ECO:0000313" key="3">
    <source>
        <dbReference type="Proteomes" id="UP000193144"/>
    </source>
</evidence>
<dbReference type="PANTHER" id="PTHR45458:SF3">
    <property type="entry name" value="CHAIN DEHYDROGENASE (ATSC), PUTATIVE-RELATED"/>
    <property type="match status" value="1"/>
</dbReference>
<organism evidence="2 3">
    <name type="scientific">Clohesyomyces aquaticus</name>
    <dbReference type="NCBI Taxonomy" id="1231657"/>
    <lineage>
        <taxon>Eukaryota</taxon>
        <taxon>Fungi</taxon>
        <taxon>Dikarya</taxon>
        <taxon>Ascomycota</taxon>
        <taxon>Pezizomycotina</taxon>
        <taxon>Dothideomycetes</taxon>
        <taxon>Pleosporomycetidae</taxon>
        <taxon>Pleosporales</taxon>
        <taxon>Lindgomycetaceae</taxon>
        <taxon>Clohesyomyces</taxon>
    </lineage>
</organism>
<dbReference type="InterPro" id="IPR052184">
    <property type="entry name" value="SDR_enzymes"/>
</dbReference>
<dbReference type="SUPFAM" id="SSF51735">
    <property type="entry name" value="NAD(P)-binding Rossmann-fold domains"/>
    <property type="match status" value="1"/>
</dbReference>
<gene>
    <name evidence="2" type="ORF">BCR34DRAFT_582674</name>
</gene>
<proteinExistence type="predicted"/>
<dbReference type="Pfam" id="PF00106">
    <property type="entry name" value="adh_short"/>
    <property type="match status" value="1"/>
</dbReference>
<dbReference type="InterPro" id="IPR020904">
    <property type="entry name" value="Sc_DH/Rdtase_CS"/>
</dbReference>